<dbReference type="OrthoDB" id="7862147at2"/>
<name>A0A502CGK9_9GAMM</name>
<dbReference type="InterPro" id="IPR028978">
    <property type="entry name" value="Chorismate_lyase_/UTRA_dom_sf"/>
</dbReference>
<evidence type="ECO:0000313" key="1">
    <source>
        <dbReference type="EMBL" id="TPG11933.1"/>
    </source>
</evidence>
<dbReference type="SUPFAM" id="SSF64288">
    <property type="entry name" value="Chorismate lyase-like"/>
    <property type="match status" value="1"/>
</dbReference>
<dbReference type="AlphaFoldDB" id="A0A502CGK9"/>
<sequence>MIGCDAAIARDAAAPKWPDTPLARSQALALLQTLNADLLSHDSATLTLEHWCGAHHMASPARVMAQQVRGDDKPLPPELRTQLAINASEPVKYRHVQLKCGDHVLSEADNWYLPNRLTAAMNHQLDNSDVPFGKVVQPLHFRRKTLSADLLWSPLPAGWELHRAQTRPTSGALVIPHFVLQHRALLFAGDGRPFSALVETYTDQVLAF</sequence>
<accession>A0A502CGK9</accession>
<organism evidence="1 2">
    <name type="scientific">Rhodanobacter glycinis</name>
    <dbReference type="NCBI Taxonomy" id="582702"/>
    <lineage>
        <taxon>Bacteria</taxon>
        <taxon>Pseudomonadati</taxon>
        <taxon>Pseudomonadota</taxon>
        <taxon>Gammaproteobacteria</taxon>
        <taxon>Lysobacterales</taxon>
        <taxon>Rhodanobacteraceae</taxon>
        <taxon>Rhodanobacter</taxon>
    </lineage>
</organism>
<dbReference type="EMBL" id="RCZO01000001">
    <property type="protein sequence ID" value="TPG11933.1"/>
    <property type="molecule type" value="Genomic_DNA"/>
</dbReference>
<evidence type="ECO:0000313" key="2">
    <source>
        <dbReference type="Proteomes" id="UP000319486"/>
    </source>
</evidence>
<proteinExistence type="predicted"/>
<comment type="caution">
    <text evidence="1">The sequence shown here is derived from an EMBL/GenBank/DDBJ whole genome shotgun (WGS) entry which is preliminary data.</text>
</comment>
<gene>
    <name evidence="1" type="ORF">EAH88_03955</name>
</gene>
<reference evidence="1 2" key="1">
    <citation type="journal article" date="2019" name="Environ. Microbiol.">
        <title>Species interactions and distinct microbial communities in high Arctic permafrost affected cryosols are associated with the CH4 and CO2 gas fluxes.</title>
        <authorList>
            <person name="Altshuler I."/>
            <person name="Hamel J."/>
            <person name="Turney S."/>
            <person name="Magnuson E."/>
            <person name="Levesque R."/>
            <person name="Greer C."/>
            <person name="Whyte L.G."/>
        </authorList>
    </citation>
    <scope>NUCLEOTIDE SEQUENCE [LARGE SCALE GENOMIC DNA]</scope>
    <source>
        <strain evidence="1 2">S13Y</strain>
    </source>
</reference>
<protein>
    <recommendedName>
        <fullName evidence="3">Chorismate lyase</fullName>
    </recommendedName>
</protein>
<evidence type="ECO:0008006" key="3">
    <source>
        <dbReference type="Google" id="ProtNLM"/>
    </source>
</evidence>
<keyword evidence="2" id="KW-1185">Reference proteome</keyword>
<dbReference type="Proteomes" id="UP000319486">
    <property type="component" value="Unassembled WGS sequence"/>
</dbReference>
<dbReference type="Gene3D" id="3.40.1410.10">
    <property type="entry name" value="Chorismate lyase-like"/>
    <property type="match status" value="1"/>
</dbReference>